<evidence type="ECO:0000256" key="6">
    <source>
        <dbReference type="SAM" id="Phobius"/>
    </source>
</evidence>
<evidence type="ECO:0000256" key="1">
    <source>
        <dbReference type="ARBA" id="ARBA00004141"/>
    </source>
</evidence>
<dbReference type="SUPFAM" id="SSF143865">
    <property type="entry name" value="CorA soluble domain-like"/>
    <property type="match status" value="1"/>
</dbReference>
<dbReference type="EMBL" id="JANBQB010002366">
    <property type="protein sequence ID" value="KAJ1967367.1"/>
    <property type="molecule type" value="Genomic_DNA"/>
</dbReference>
<comment type="caution">
    <text evidence="7">The sequence shown here is derived from an EMBL/GenBank/DDBJ whole genome shotgun (WGS) entry which is preliminary data.</text>
</comment>
<accession>A0A9W8E7Q0</accession>
<keyword evidence="5 6" id="KW-0472">Membrane</keyword>
<dbReference type="Pfam" id="PF01544">
    <property type="entry name" value="CorA"/>
    <property type="match status" value="1"/>
</dbReference>
<evidence type="ECO:0000256" key="2">
    <source>
        <dbReference type="ARBA" id="ARBA00009765"/>
    </source>
</evidence>
<feature type="transmembrane region" description="Helical" evidence="6">
    <location>
        <begin position="280"/>
        <end position="299"/>
    </location>
</feature>
<dbReference type="PANTHER" id="PTHR21535:SF51">
    <property type="entry name" value="MANGANESE RESISTANCE PROTEIN MNR2"/>
    <property type="match status" value="1"/>
</dbReference>
<reference evidence="7" key="1">
    <citation type="submission" date="2022-07" db="EMBL/GenBank/DDBJ databases">
        <title>Phylogenomic reconstructions and comparative analyses of Kickxellomycotina fungi.</title>
        <authorList>
            <person name="Reynolds N.K."/>
            <person name="Stajich J.E."/>
            <person name="Barry K."/>
            <person name="Grigoriev I.V."/>
            <person name="Crous P."/>
            <person name="Smith M.E."/>
        </authorList>
    </citation>
    <scope>NUCLEOTIDE SEQUENCE</scope>
    <source>
        <strain evidence="7">RSA 567</strain>
    </source>
</reference>
<proteinExistence type="inferred from homology"/>
<dbReference type="InterPro" id="IPR002523">
    <property type="entry name" value="MgTranspt_CorA/ZnTranspt_ZntB"/>
</dbReference>
<feature type="transmembrane region" description="Helical" evidence="6">
    <location>
        <begin position="311"/>
        <end position="331"/>
    </location>
</feature>
<dbReference type="GO" id="GO:0010961">
    <property type="term" value="P:intracellular magnesium ion homeostasis"/>
    <property type="evidence" value="ECO:0007669"/>
    <property type="project" value="TreeGrafter"/>
</dbReference>
<dbReference type="InterPro" id="IPR045863">
    <property type="entry name" value="CorA_TM1_TM2"/>
</dbReference>
<comment type="similarity">
    <text evidence="2">Belongs to the CorA metal ion transporter (MIT) (TC 1.A.35) family.</text>
</comment>
<dbReference type="GO" id="GO:0016020">
    <property type="term" value="C:membrane"/>
    <property type="evidence" value="ECO:0007669"/>
    <property type="project" value="UniProtKB-SubCell"/>
</dbReference>
<name>A0A9W8E7Q0_9FUNG</name>
<dbReference type="GO" id="GO:0015095">
    <property type="term" value="F:magnesium ion transmembrane transporter activity"/>
    <property type="evidence" value="ECO:0007669"/>
    <property type="project" value="InterPro"/>
</dbReference>
<dbReference type="OrthoDB" id="29879at2759"/>
<evidence type="ECO:0000256" key="4">
    <source>
        <dbReference type="ARBA" id="ARBA00022989"/>
    </source>
</evidence>
<protein>
    <submittedName>
        <fullName evidence="7">CorA metal ion transporter</fullName>
    </submittedName>
</protein>
<dbReference type="Gene3D" id="3.30.460.20">
    <property type="entry name" value="CorA soluble domain-like"/>
    <property type="match status" value="1"/>
</dbReference>
<dbReference type="Gene3D" id="1.20.58.340">
    <property type="entry name" value="Magnesium transport protein CorA, transmembrane region"/>
    <property type="match status" value="2"/>
</dbReference>
<feature type="non-terminal residue" evidence="7">
    <location>
        <position position="335"/>
    </location>
</feature>
<dbReference type="Proteomes" id="UP001151582">
    <property type="component" value="Unassembled WGS sequence"/>
</dbReference>
<dbReference type="CDD" id="cd12829">
    <property type="entry name" value="Alr1p-like"/>
    <property type="match status" value="1"/>
</dbReference>
<dbReference type="InterPro" id="IPR044089">
    <property type="entry name" value="Alr1-like"/>
</dbReference>
<dbReference type="InterPro" id="IPR045861">
    <property type="entry name" value="CorA_cytoplasmic_dom"/>
</dbReference>
<dbReference type="PANTHER" id="PTHR21535">
    <property type="entry name" value="MAGNESIUM AND COBALT TRANSPORT PROTEIN/MITOCHONDRIAL IMPORT INNER MEMBRANE TRANSLOCASE SUBUNIT TIM8"/>
    <property type="match status" value="1"/>
</dbReference>
<dbReference type="SUPFAM" id="SSF144083">
    <property type="entry name" value="Magnesium transport protein CorA, transmembrane region"/>
    <property type="match status" value="1"/>
</dbReference>
<evidence type="ECO:0000313" key="7">
    <source>
        <dbReference type="EMBL" id="KAJ1967367.1"/>
    </source>
</evidence>
<keyword evidence="8" id="KW-1185">Reference proteome</keyword>
<dbReference type="AlphaFoldDB" id="A0A9W8E7Q0"/>
<feature type="non-terminal residue" evidence="7">
    <location>
        <position position="1"/>
    </location>
</feature>
<organism evidence="7 8">
    <name type="scientific">Dimargaris verticillata</name>
    <dbReference type="NCBI Taxonomy" id="2761393"/>
    <lineage>
        <taxon>Eukaryota</taxon>
        <taxon>Fungi</taxon>
        <taxon>Fungi incertae sedis</taxon>
        <taxon>Zoopagomycota</taxon>
        <taxon>Kickxellomycotina</taxon>
        <taxon>Dimargaritomycetes</taxon>
        <taxon>Dimargaritales</taxon>
        <taxon>Dimargaritaceae</taxon>
        <taxon>Dimargaris</taxon>
    </lineage>
</organism>
<evidence type="ECO:0000256" key="5">
    <source>
        <dbReference type="ARBA" id="ARBA00023136"/>
    </source>
</evidence>
<keyword evidence="3 6" id="KW-0812">Transmembrane</keyword>
<comment type="subcellular location">
    <subcellularLocation>
        <location evidence="1">Membrane</location>
        <topology evidence="1">Multi-pass membrane protein</topology>
    </subcellularLocation>
</comment>
<evidence type="ECO:0000313" key="8">
    <source>
        <dbReference type="Proteomes" id="UP001151582"/>
    </source>
</evidence>
<gene>
    <name evidence="7" type="primary">MNR2_2</name>
    <name evidence="7" type="ORF">H4R34_006393</name>
</gene>
<sequence length="335" mass="37909">LNDLQTPHQPLGDLLMSSQGCFWINVLAPTPRDMRILARFFRIHPLTAEDVVTEDAREKCEVFRHYYFVSFRTFEMDPTNSSYLEPSSMYTVVFKEGILSFHTRVNPHLPNVLRRIRKMMDATNITPDWINYALIDDITDHFQPVMRMVEYEVDSVDELVLILNESEQSDMLRRIGLARKTVISLLRLLGAKPDVLRSLMKRLETVPGHPGSGHIGTPIIPGGTDIGFYLDDIQDHLVTMLQNANHYEAILSRSHANYLAQISFEITHASNRTNDVVAKLSALASILVPLNLVTGLWGMNVPVPGQDSEGLSWFNSIVVVLLISATITILISRRM</sequence>
<evidence type="ECO:0000256" key="3">
    <source>
        <dbReference type="ARBA" id="ARBA00022692"/>
    </source>
</evidence>
<keyword evidence="4 6" id="KW-1133">Transmembrane helix</keyword>